<keyword evidence="2" id="KW-1185">Reference proteome</keyword>
<evidence type="ECO:0000313" key="2">
    <source>
        <dbReference type="Proteomes" id="UP000436655"/>
    </source>
</evidence>
<dbReference type="RefSeq" id="WP_153494453.1">
    <property type="nucleotide sequence ID" value="NZ_VDFN01000028.1"/>
</dbReference>
<dbReference type="Proteomes" id="UP000436655">
    <property type="component" value="Unassembled WGS sequence"/>
</dbReference>
<name>A0ABW9P9X3_9LACO</name>
<protein>
    <submittedName>
        <fullName evidence="1">Uncharacterized protein</fullName>
    </submittedName>
</protein>
<gene>
    <name evidence="1" type="ORF">FHL03_11705</name>
</gene>
<reference evidence="1 2" key="1">
    <citation type="journal article" date="2019" name="Syst. Appl. Microbiol.">
        <title>Polyphasic characterization of two novel Lactobacillus spp. isolated from blown salami packages: Description of Lactobacillus halodurans sp. nov. and Lactobacillus salsicarnum sp. nov.</title>
        <authorList>
            <person name="Schuster J.A."/>
            <person name="Klingl A."/>
            <person name="Vogel R.F."/>
            <person name="Ehrmann M.A."/>
        </authorList>
    </citation>
    <scope>NUCLEOTIDE SEQUENCE [LARGE SCALE GENOMIC DNA]</scope>
    <source>
        <strain evidence="1 2">TMW 1.2098</strain>
    </source>
</reference>
<organism evidence="1 2">
    <name type="scientific">Companilactobacillus mishanensis</name>
    <dbReference type="NCBI Taxonomy" id="2486008"/>
    <lineage>
        <taxon>Bacteria</taxon>
        <taxon>Bacillati</taxon>
        <taxon>Bacillota</taxon>
        <taxon>Bacilli</taxon>
        <taxon>Lactobacillales</taxon>
        <taxon>Lactobacillaceae</taxon>
        <taxon>Companilactobacillus</taxon>
    </lineage>
</organism>
<sequence>MKDEPVDIRDVLLKMAGKAFIDKTVTFDGDPHAYTGEAAVKVGLDIVDLVERFDREFSYKKNK</sequence>
<evidence type="ECO:0000313" key="1">
    <source>
        <dbReference type="EMBL" id="MQS46116.1"/>
    </source>
</evidence>
<dbReference type="EMBL" id="VDFN01000028">
    <property type="protein sequence ID" value="MQS46116.1"/>
    <property type="molecule type" value="Genomic_DNA"/>
</dbReference>
<proteinExistence type="predicted"/>
<comment type="caution">
    <text evidence="1">The sequence shown here is derived from an EMBL/GenBank/DDBJ whole genome shotgun (WGS) entry which is preliminary data.</text>
</comment>
<accession>A0ABW9P9X3</accession>